<comment type="caution">
    <text evidence="4">The sequence shown here is derived from an EMBL/GenBank/DDBJ whole genome shotgun (WGS) entry which is preliminary data.</text>
</comment>
<organism evidence="4 5">
    <name type="scientific">Streptomyces jumonjinensis</name>
    <dbReference type="NCBI Taxonomy" id="1945"/>
    <lineage>
        <taxon>Bacteria</taxon>
        <taxon>Bacillati</taxon>
        <taxon>Actinomycetota</taxon>
        <taxon>Actinomycetes</taxon>
        <taxon>Kitasatosporales</taxon>
        <taxon>Streptomycetaceae</taxon>
        <taxon>Streptomyces</taxon>
    </lineage>
</organism>
<gene>
    <name evidence="4" type="ORF">FF041_25220</name>
</gene>
<evidence type="ECO:0000259" key="3">
    <source>
        <dbReference type="Pfam" id="PF02397"/>
    </source>
</evidence>
<dbReference type="InterPro" id="IPR003362">
    <property type="entry name" value="Bact_transf"/>
</dbReference>
<dbReference type="AlphaFoldDB" id="A0A646KQS7"/>
<dbReference type="GO" id="GO:0016780">
    <property type="term" value="F:phosphotransferase activity, for other substituted phosphate groups"/>
    <property type="evidence" value="ECO:0007669"/>
    <property type="project" value="TreeGrafter"/>
</dbReference>
<comment type="similarity">
    <text evidence="1">Belongs to the bacterial sugar transferase family.</text>
</comment>
<feature type="region of interest" description="Disordered" evidence="2">
    <location>
        <begin position="176"/>
        <end position="206"/>
    </location>
</feature>
<reference evidence="4 5" key="1">
    <citation type="submission" date="2019-05" db="EMBL/GenBank/DDBJ databases">
        <title>Comparative genomics and metabolomics analyses of clavulanic acid producing Streptomyces species provides insight into specialized metabolism and evolution of beta-lactam biosynthetic gene clusters.</title>
        <authorList>
            <person name="Moore M.A."/>
            <person name="Cruz-Morales P."/>
            <person name="Barona Gomez F."/>
            <person name="Kapil T."/>
        </authorList>
    </citation>
    <scope>NUCLEOTIDE SEQUENCE [LARGE SCALE GENOMIC DNA]</scope>
    <source>
        <strain evidence="4 5">NRRL 5741</strain>
    </source>
</reference>
<protein>
    <submittedName>
        <fullName evidence="4">Sugar transferase</fullName>
    </submittedName>
</protein>
<dbReference type="Pfam" id="PF02397">
    <property type="entry name" value="Bac_transf"/>
    <property type="match status" value="1"/>
</dbReference>
<dbReference type="PANTHER" id="PTHR30576:SF10">
    <property type="entry name" value="SLL5057 PROTEIN"/>
    <property type="match status" value="1"/>
</dbReference>
<sequence length="206" mass="22158">MPLFATFSVKRAVDLLGALLLLLLGAPLLPAVAAAVALSARGPVLVGSVRAGLADRPFTMLAFRTAPATRTGRLLRRRFLDRLPQLINVVRGEMSLVGPRPVTLQRAASAVGAERARAAVRPGMTGLWQTSDRSGLPWEEAAVLDLHYVQEYWLGLDLLILARTARMALRGRTPDVRTRRGAARGARTPGGAAREVRTREGAARTV</sequence>
<accession>A0A646KQS7</accession>
<dbReference type="Proteomes" id="UP000419138">
    <property type="component" value="Unassembled WGS sequence"/>
</dbReference>
<feature type="compositionally biased region" description="Low complexity" evidence="2">
    <location>
        <begin position="183"/>
        <end position="193"/>
    </location>
</feature>
<evidence type="ECO:0000313" key="5">
    <source>
        <dbReference type="Proteomes" id="UP000419138"/>
    </source>
</evidence>
<keyword evidence="5" id="KW-1185">Reference proteome</keyword>
<feature type="compositionally biased region" description="Basic and acidic residues" evidence="2">
    <location>
        <begin position="194"/>
        <end position="206"/>
    </location>
</feature>
<dbReference type="PANTHER" id="PTHR30576">
    <property type="entry name" value="COLANIC BIOSYNTHESIS UDP-GLUCOSE LIPID CARRIER TRANSFERASE"/>
    <property type="match status" value="1"/>
</dbReference>
<evidence type="ECO:0000256" key="1">
    <source>
        <dbReference type="ARBA" id="ARBA00006464"/>
    </source>
</evidence>
<dbReference type="OrthoDB" id="9808602at2"/>
<keyword evidence="4" id="KW-0808">Transferase</keyword>
<evidence type="ECO:0000313" key="4">
    <source>
        <dbReference type="EMBL" id="MQT03366.1"/>
    </source>
</evidence>
<dbReference type="EMBL" id="VCLA01000170">
    <property type="protein sequence ID" value="MQT03366.1"/>
    <property type="molecule type" value="Genomic_DNA"/>
</dbReference>
<feature type="domain" description="Bacterial sugar transferase" evidence="3">
    <location>
        <begin position="10"/>
        <end position="169"/>
    </location>
</feature>
<name>A0A646KQS7_STRJU</name>
<evidence type="ECO:0000256" key="2">
    <source>
        <dbReference type="SAM" id="MobiDB-lite"/>
    </source>
</evidence>
<proteinExistence type="inferred from homology"/>
<dbReference type="RefSeq" id="WP_153524903.1">
    <property type="nucleotide sequence ID" value="NZ_JBEPDZ010000002.1"/>
</dbReference>